<keyword evidence="2" id="KW-1185">Reference proteome</keyword>
<dbReference type="EMBL" id="JAXOVC010000005">
    <property type="protein sequence ID" value="KAK4501679.1"/>
    <property type="molecule type" value="Genomic_DNA"/>
</dbReference>
<accession>A0ABR0EJG3</accession>
<sequence>MASDELCSVCDKPAPRPVLICTQCGEGVDVNGAPTATAYCEVSCRTKDIENHQKACKDANIRKQLYRAGDLLQAIFCKFREASFDQDIKQSTKSDGVLHIEESFPQGDGRLFRFPHLLVEDPEDVAALLTFSACIHSCAYMYELSQMLLQDITTTIEELQISPSTPYLVDRAFNIRLPASFDCSPGDHNVLALEATDGNTYILDLSGAQFGQPRPVIPFNEYKLRYMNQITQIHEHGYYDGVLEAAREGERNPYMCDVSLALIQHKVRKCLLESVEEWQKENVSLKGLIRGDRKTYGTGKTALLGKVFDDMRDCVKEWEDGGRKLNRKERKHLFPNLSQPRCTVEPKGKGSRAYKMWVAGSKSLKGDPYSELVEMMGKAMGSLFGEV</sequence>
<organism evidence="1 2">
    <name type="scientific">Zasmidium cellare</name>
    <name type="common">Wine cellar mold</name>
    <name type="synonym">Racodium cellare</name>
    <dbReference type="NCBI Taxonomy" id="395010"/>
    <lineage>
        <taxon>Eukaryota</taxon>
        <taxon>Fungi</taxon>
        <taxon>Dikarya</taxon>
        <taxon>Ascomycota</taxon>
        <taxon>Pezizomycotina</taxon>
        <taxon>Dothideomycetes</taxon>
        <taxon>Dothideomycetidae</taxon>
        <taxon>Mycosphaerellales</taxon>
        <taxon>Mycosphaerellaceae</taxon>
        <taxon>Zasmidium</taxon>
    </lineage>
</organism>
<name>A0ABR0EJG3_ZASCE</name>
<evidence type="ECO:0000313" key="1">
    <source>
        <dbReference type="EMBL" id="KAK4501679.1"/>
    </source>
</evidence>
<protein>
    <recommendedName>
        <fullName evidence="3">Suppressor of anucleate metulae protein B</fullName>
    </recommendedName>
</protein>
<reference evidence="1 2" key="1">
    <citation type="journal article" date="2023" name="G3 (Bethesda)">
        <title>A chromosome-level genome assembly of Zasmidium syzygii isolated from banana leaves.</title>
        <authorList>
            <person name="van Westerhoven A.C."/>
            <person name="Mehrabi R."/>
            <person name="Talebi R."/>
            <person name="Steentjes M.B.F."/>
            <person name="Corcolon B."/>
            <person name="Chong P.A."/>
            <person name="Kema G.H.J."/>
            <person name="Seidl M.F."/>
        </authorList>
    </citation>
    <scope>NUCLEOTIDE SEQUENCE [LARGE SCALE GENOMIC DNA]</scope>
    <source>
        <strain evidence="1 2">P124</strain>
    </source>
</reference>
<dbReference type="Proteomes" id="UP001305779">
    <property type="component" value="Unassembled WGS sequence"/>
</dbReference>
<proteinExistence type="predicted"/>
<evidence type="ECO:0000313" key="2">
    <source>
        <dbReference type="Proteomes" id="UP001305779"/>
    </source>
</evidence>
<evidence type="ECO:0008006" key="3">
    <source>
        <dbReference type="Google" id="ProtNLM"/>
    </source>
</evidence>
<comment type="caution">
    <text evidence="1">The sequence shown here is derived from an EMBL/GenBank/DDBJ whole genome shotgun (WGS) entry which is preliminary data.</text>
</comment>
<dbReference type="Gene3D" id="6.10.140.2220">
    <property type="match status" value="1"/>
</dbReference>
<gene>
    <name evidence="1" type="ORF">PRZ48_007488</name>
</gene>